<keyword evidence="3 9" id="KW-0418">Kinase</keyword>
<evidence type="ECO:0000256" key="1">
    <source>
        <dbReference type="ARBA" id="ARBA00022679"/>
    </source>
</evidence>
<dbReference type="Gene3D" id="3.40.50.300">
    <property type="entry name" value="P-loop containing nucleotide triphosphate hydrolases"/>
    <property type="match status" value="1"/>
</dbReference>
<name>A0A5C6AKF6_9BACT</name>
<dbReference type="InterPro" id="IPR025669">
    <property type="entry name" value="AAA_dom"/>
</dbReference>
<keyword evidence="2" id="KW-0547">Nucleotide-binding</keyword>
<dbReference type="RefSeq" id="WP_146443340.1">
    <property type="nucleotide sequence ID" value="NZ_SJPR01000001.1"/>
</dbReference>
<evidence type="ECO:0000259" key="8">
    <source>
        <dbReference type="Pfam" id="PF13614"/>
    </source>
</evidence>
<protein>
    <submittedName>
        <fullName evidence="9">Tyrosine-protein kinase YwqD</fullName>
        <ecNumber evidence="9">2.7.10.2</ecNumber>
    </submittedName>
</protein>
<dbReference type="EC" id="2.7.10.2" evidence="9"/>
<organism evidence="9 10">
    <name type="scientific">Botrimarina colliarenosi</name>
    <dbReference type="NCBI Taxonomy" id="2528001"/>
    <lineage>
        <taxon>Bacteria</taxon>
        <taxon>Pseudomonadati</taxon>
        <taxon>Planctomycetota</taxon>
        <taxon>Planctomycetia</taxon>
        <taxon>Pirellulales</taxon>
        <taxon>Lacipirellulaceae</taxon>
        <taxon>Botrimarina</taxon>
    </lineage>
</organism>
<evidence type="ECO:0000313" key="9">
    <source>
        <dbReference type="EMBL" id="TWT99926.1"/>
    </source>
</evidence>
<keyword evidence="5" id="KW-0829">Tyrosine-protein kinase</keyword>
<dbReference type="InterPro" id="IPR027417">
    <property type="entry name" value="P-loop_NTPase"/>
</dbReference>
<dbReference type="Proteomes" id="UP000317421">
    <property type="component" value="Unassembled WGS sequence"/>
</dbReference>
<keyword evidence="7" id="KW-0472">Membrane</keyword>
<comment type="caution">
    <text evidence="9">The sequence shown here is derived from an EMBL/GenBank/DDBJ whole genome shotgun (WGS) entry which is preliminary data.</text>
</comment>
<evidence type="ECO:0000256" key="7">
    <source>
        <dbReference type="SAM" id="Phobius"/>
    </source>
</evidence>
<keyword evidence="7" id="KW-0812">Transmembrane</keyword>
<keyword evidence="1 9" id="KW-0808">Transferase</keyword>
<feature type="transmembrane region" description="Helical" evidence="7">
    <location>
        <begin position="67"/>
        <end position="89"/>
    </location>
</feature>
<keyword evidence="6" id="KW-0175">Coiled coil</keyword>
<keyword evidence="10" id="KW-1185">Reference proteome</keyword>
<dbReference type="CDD" id="cd05387">
    <property type="entry name" value="BY-kinase"/>
    <property type="match status" value="1"/>
</dbReference>
<evidence type="ECO:0000256" key="6">
    <source>
        <dbReference type="SAM" id="Coils"/>
    </source>
</evidence>
<dbReference type="GO" id="GO:0004715">
    <property type="term" value="F:non-membrane spanning protein tyrosine kinase activity"/>
    <property type="evidence" value="ECO:0007669"/>
    <property type="project" value="UniProtKB-EC"/>
</dbReference>
<dbReference type="Pfam" id="PF13614">
    <property type="entry name" value="AAA_31"/>
    <property type="match status" value="1"/>
</dbReference>
<dbReference type="SUPFAM" id="SSF52540">
    <property type="entry name" value="P-loop containing nucleoside triphosphate hydrolases"/>
    <property type="match status" value="1"/>
</dbReference>
<evidence type="ECO:0000256" key="4">
    <source>
        <dbReference type="ARBA" id="ARBA00022840"/>
    </source>
</evidence>
<evidence type="ECO:0000256" key="5">
    <source>
        <dbReference type="ARBA" id="ARBA00023137"/>
    </source>
</evidence>
<dbReference type="NCBIfam" id="TIGR01007">
    <property type="entry name" value="eps_fam"/>
    <property type="match status" value="1"/>
</dbReference>
<dbReference type="PANTHER" id="PTHR32309">
    <property type="entry name" value="TYROSINE-PROTEIN KINASE"/>
    <property type="match status" value="1"/>
</dbReference>
<feature type="domain" description="AAA" evidence="8">
    <location>
        <begin position="574"/>
        <end position="690"/>
    </location>
</feature>
<feature type="coiled-coil region" evidence="6">
    <location>
        <begin position="315"/>
        <end position="412"/>
    </location>
</feature>
<sequence length="767" mass="84615">MSQNENGNVASPPSGASLVATAPSATAMTEHGVHGHGFGQPIGFGGQDVLRGGMDRDGLFHALRRRWLLATSMGLLLATTVTGLLYWLFPETNSASAQYDVSSSPLTLLERGPNVGKEDYEIYKNTQLAYIKSPLVLMTALGANNGAISRLDMFDDVDDKVEWLRDELGVSFPSRGEIMEISMAGPHPKEDLKQVVEAVSKAYYDEVIFRDAGERALPLQILRTSLRKISDQVRDKLDTYKQLANDSGTSDVYSGFDPETQLMLTEVKEMQMQQSKLESELSKATAEFKIFETQINDPAYQEQIVDEMVQKDPMIAQLQQEAMYYEMQIRSLKATVKRGTSAQIRMLEQQAAQARQEVEQMKQQLRAQIAGQQTNEPNPYLKQATTAYQIQRQFTQAKLNELKERFEDIKSALMLKAESNTDLMLRLAEIEQLQDVEQGIATKIQTLQVENQAPNRVRAIGSKGNESAVAETFENRNRLMRYAISGLGGLTTLCLTCLGIGYMEFRARRLNGPQQIDEGLGIRVIGTLPSLSGKKSLSAKSPILAQLSESIDSVRTALMHESTSKKRQLVLVTSAETGEGRTTVASQLAASLARAGRRTLLVDGDLRRPALHTLFNAPLEDGLSEVLRAEAEVSDVVRPTQAEGLWLMTAGYCDTDAIRALATEQVQPIFDKLRADYDFIIIDGAPVIGISDSLLFGQHCDGAILSVLRDRSCVTKIHQSVELLRSVGVRIIGSVVNGVTTSADRRVTHLQQVTPKSEQKKLEMADA</sequence>
<accession>A0A5C6AKF6</accession>
<gene>
    <name evidence="9" type="primary">ywqD_1</name>
    <name evidence="9" type="ORF">Pla108_08700</name>
</gene>
<dbReference type="InterPro" id="IPR050445">
    <property type="entry name" value="Bact_polysacc_biosynth/exp"/>
</dbReference>
<dbReference type="AlphaFoldDB" id="A0A5C6AKF6"/>
<proteinExistence type="predicted"/>
<dbReference type="GO" id="GO:0005524">
    <property type="term" value="F:ATP binding"/>
    <property type="evidence" value="ECO:0007669"/>
    <property type="project" value="UniProtKB-KW"/>
</dbReference>
<evidence type="ECO:0000256" key="3">
    <source>
        <dbReference type="ARBA" id="ARBA00022777"/>
    </source>
</evidence>
<dbReference type="EMBL" id="SJPR01000001">
    <property type="protein sequence ID" value="TWT99926.1"/>
    <property type="molecule type" value="Genomic_DNA"/>
</dbReference>
<dbReference type="InterPro" id="IPR005702">
    <property type="entry name" value="Wzc-like_C"/>
</dbReference>
<reference evidence="9 10" key="1">
    <citation type="submission" date="2019-02" db="EMBL/GenBank/DDBJ databases">
        <title>Deep-cultivation of Planctomycetes and their phenomic and genomic characterization uncovers novel biology.</title>
        <authorList>
            <person name="Wiegand S."/>
            <person name="Jogler M."/>
            <person name="Boedeker C."/>
            <person name="Pinto D."/>
            <person name="Vollmers J."/>
            <person name="Rivas-Marin E."/>
            <person name="Kohn T."/>
            <person name="Peeters S.H."/>
            <person name="Heuer A."/>
            <person name="Rast P."/>
            <person name="Oberbeckmann S."/>
            <person name="Bunk B."/>
            <person name="Jeske O."/>
            <person name="Meyerdierks A."/>
            <person name="Storesund J.E."/>
            <person name="Kallscheuer N."/>
            <person name="Luecker S."/>
            <person name="Lage O.M."/>
            <person name="Pohl T."/>
            <person name="Merkel B.J."/>
            <person name="Hornburger P."/>
            <person name="Mueller R.-W."/>
            <person name="Bruemmer F."/>
            <person name="Labrenz M."/>
            <person name="Spormann A.M."/>
            <person name="Op Den Camp H."/>
            <person name="Overmann J."/>
            <person name="Amann R."/>
            <person name="Jetten M.S.M."/>
            <person name="Mascher T."/>
            <person name="Medema M.H."/>
            <person name="Devos D.P."/>
            <person name="Kaster A.-K."/>
            <person name="Ovreas L."/>
            <person name="Rohde M."/>
            <person name="Galperin M.Y."/>
            <person name="Jogler C."/>
        </authorList>
    </citation>
    <scope>NUCLEOTIDE SEQUENCE [LARGE SCALE GENOMIC DNA]</scope>
    <source>
        <strain evidence="9 10">Pla108</strain>
    </source>
</reference>
<evidence type="ECO:0000256" key="2">
    <source>
        <dbReference type="ARBA" id="ARBA00022741"/>
    </source>
</evidence>
<dbReference type="OrthoDB" id="9775724at2"/>
<keyword evidence="7" id="KW-1133">Transmembrane helix</keyword>
<keyword evidence="4" id="KW-0067">ATP-binding</keyword>
<dbReference type="PANTHER" id="PTHR32309:SF31">
    <property type="entry name" value="CAPSULAR EXOPOLYSACCHARIDE FAMILY"/>
    <property type="match status" value="1"/>
</dbReference>
<evidence type="ECO:0000313" key="10">
    <source>
        <dbReference type="Proteomes" id="UP000317421"/>
    </source>
</evidence>